<name>A0A8E6B652_9BACT</name>
<dbReference type="GO" id="GO:0005737">
    <property type="term" value="C:cytoplasm"/>
    <property type="evidence" value="ECO:0007669"/>
    <property type="project" value="TreeGrafter"/>
</dbReference>
<dbReference type="GO" id="GO:0016791">
    <property type="term" value="F:phosphatase activity"/>
    <property type="evidence" value="ECO:0007669"/>
    <property type="project" value="TreeGrafter"/>
</dbReference>
<dbReference type="InterPro" id="IPR013078">
    <property type="entry name" value="His_Pase_superF_clade-1"/>
</dbReference>
<dbReference type="PANTHER" id="PTHR48100:SF1">
    <property type="entry name" value="HISTIDINE PHOSPHATASE FAMILY PROTEIN-RELATED"/>
    <property type="match status" value="1"/>
</dbReference>
<dbReference type="Pfam" id="PF00300">
    <property type="entry name" value="His_Phos_1"/>
    <property type="match status" value="1"/>
</dbReference>
<dbReference type="KEGG" id="tsph:KIH39_25170"/>
<dbReference type="SMART" id="SM00855">
    <property type="entry name" value="PGAM"/>
    <property type="match status" value="1"/>
</dbReference>
<evidence type="ECO:0000313" key="2">
    <source>
        <dbReference type="Proteomes" id="UP000676194"/>
    </source>
</evidence>
<dbReference type="Proteomes" id="UP000676194">
    <property type="component" value="Chromosome"/>
</dbReference>
<reference evidence="1" key="1">
    <citation type="submission" date="2021-05" db="EMBL/GenBank/DDBJ databases">
        <title>Complete genome sequence of the cellulolytic planctomycete Telmatocola sphagniphila SP2T and characterization of the first cellulase from planctomycetes.</title>
        <authorList>
            <person name="Rakitin A.L."/>
            <person name="Beletsky A.V."/>
            <person name="Naumoff D.G."/>
            <person name="Kulichevskaya I.S."/>
            <person name="Mardanov A.V."/>
            <person name="Ravin N.V."/>
            <person name="Dedysh S.N."/>
        </authorList>
    </citation>
    <scope>NUCLEOTIDE SEQUENCE</scope>
    <source>
        <strain evidence="1">SP2T</strain>
    </source>
</reference>
<dbReference type="Gene3D" id="3.40.50.1240">
    <property type="entry name" value="Phosphoglycerate mutase-like"/>
    <property type="match status" value="1"/>
</dbReference>
<dbReference type="PANTHER" id="PTHR48100">
    <property type="entry name" value="BROAD-SPECIFICITY PHOSPHATASE YOR283W-RELATED"/>
    <property type="match status" value="1"/>
</dbReference>
<organism evidence="1 2">
    <name type="scientific">Telmatocola sphagniphila</name>
    <dbReference type="NCBI Taxonomy" id="1123043"/>
    <lineage>
        <taxon>Bacteria</taxon>
        <taxon>Pseudomonadati</taxon>
        <taxon>Planctomycetota</taxon>
        <taxon>Planctomycetia</taxon>
        <taxon>Gemmatales</taxon>
        <taxon>Gemmataceae</taxon>
    </lineage>
</organism>
<accession>A0A8E6B652</accession>
<dbReference type="SUPFAM" id="SSF53254">
    <property type="entry name" value="Phosphoglycerate mutase-like"/>
    <property type="match status" value="1"/>
</dbReference>
<keyword evidence="2" id="KW-1185">Reference proteome</keyword>
<protein>
    <submittedName>
        <fullName evidence="1">Histidine phosphatase family protein</fullName>
    </submittedName>
</protein>
<dbReference type="EMBL" id="CP074694">
    <property type="protein sequence ID" value="QVL32087.1"/>
    <property type="molecule type" value="Genomic_DNA"/>
</dbReference>
<dbReference type="AlphaFoldDB" id="A0A8E6B652"/>
<dbReference type="InterPro" id="IPR050275">
    <property type="entry name" value="PGM_Phosphatase"/>
</dbReference>
<dbReference type="InterPro" id="IPR029033">
    <property type="entry name" value="His_PPase_superfam"/>
</dbReference>
<evidence type="ECO:0000313" key="1">
    <source>
        <dbReference type="EMBL" id="QVL32087.1"/>
    </source>
</evidence>
<dbReference type="RefSeq" id="WP_213496710.1">
    <property type="nucleotide sequence ID" value="NZ_CP074694.1"/>
</dbReference>
<gene>
    <name evidence="1" type="ORF">KIH39_25170</name>
</gene>
<proteinExistence type="predicted"/>
<sequence length="208" mass="22861">MRTILYLLRHAATANNLAHPALLQGRRQNPPLHSVGEMQARVTAEFLAVRPLDAVYSSPMLRALQTAQILAAPHKIKPVAVQSLIECDIGDWEGQSWEEIKENEPGLYDRFMANPAVQGYKGGENFQQVLDRTRGAIEEIITRHAGKAVLVVSHHIVNRVYLADLLGLGAAKARKFSLDNCSISLVVNEKGKTGVQVLNSNFHLQGVA</sequence>
<dbReference type="CDD" id="cd07067">
    <property type="entry name" value="HP_PGM_like"/>
    <property type="match status" value="1"/>
</dbReference>